<evidence type="ECO:0000256" key="7">
    <source>
        <dbReference type="ARBA" id="ARBA00023172"/>
    </source>
</evidence>
<evidence type="ECO:0000256" key="1">
    <source>
        <dbReference type="ARBA" id="ARBA00008761"/>
    </source>
</evidence>
<reference evidence="12 13" key="1">
    <citation type="submission" date="2021-08" db="EMBL/GenBank/DDBJ databases">
        <title>Thermococcus onnuriiensis IOH2.</title>
        <authorList>
            <person name="Park Y.-J."/>
        </authorList>
    </citation>
    <scope>NUCLEOTIDE SEQUENCE [LARGE SCALE GENOMIC DNA]</scope>
    <source>
        <strain evidence="12 13">IOH2</strain>
    </source>
</reference>
<dbReference type="GO" id="GO:0046872">
    <property type="term" value="F:metal ion binding"/>
    <property type="evidence" value="ECO:0007669"/>
    <property type="project" value="UniProtKB-KW"/>
</dbReference>
<organism evidence="12 13">
    <name type="scientific">Thermococcus argininiproducens</name>
    <dbReference type="NCBI Taxonomy" id="2866384"/>
    <lineage>
        <taxon>Archaea</taxon>
        <taxon>Methanobacteriati</taxon>
        <taxon>Methanobacteriota</taxon>
        <taxon>Thermococci</taxon>
        <taxon>Thermococcales</taxon>
        <taxon>Thermococcaceae</taxon>
        <taxon>Thermococcus</taxon>
    </lineage>
</organism>
<dbReference type="GO" id="GO:0032196">
    <property type="term" value="P:transposition"/>
    <property type="evidence" value="ECO:0007669"/>
    <property type="project" value="UniProtKB-KW"/>
</dbReference>
<dbReference type="InterPro" id="IPR010095">
    <property type="entry name" value="Cas12f1-like_TNB"/>
</dbReference>
<gene>
    <name evidence="12" type="ORF">K1720_01935</name>
</gene>
<dbReference type="GO" id="GO:0003677">
    <property type="term" value="F:DNA binding"/>
    <property type="evidence" value="ECO:0007669"/>
    <property type="project" value="UniProtKB-KW"/>
</dbReference>
<keyword evidence="3" id="KW-0815">Transposition</keyword>
<dbReference type="Proteomes" id="UP001056425">
    <property type="component" value="Chromosome"/>
</dbReference>
<comment type="similarity">
    <text evidence="1">In the C-terminal section; belongs to the transposase 35 family.</text>
</comment>
<keyword evidence="8" id="KW-0175">Coiled coil</keyword>
<dbReference type="GO" id="GO:0006310">
    <property type="term" value="P:DNA recombination"/>
    <property type="evidence" value="ECO:0007669"/>
    <property type="project" value="UniProtKB-KW"/>
</dbReference>
<dbReference type="Pfam" id="PF07282">
    <property type="entry name" value="Cas12f1-like_TNB"/>
    <property type="match status" value="1"/>
</dbReference>
<evidence type="ECO:0000313" key="12">
    <source>
        <dbReference type="EMBL" id="USH00836.1"/>
    </source>
</evidence>
<dbReference type="InterPro" id="IPR051399">
    <property type="entry name" value="RNA-guided_DNA_endo/Transpos"/>
</dbReference>
<feature type="domain" description="Cas12f1-like TNB" evidence="10">
    <location>
        <begin position="291"/>
        <end position="355"/>
    </location>
</feature>
<comment type="similarity">
    <text evidence="2">In the N-terminal section; belongs to the transposase 2 family.</text>
</comment>
<dbReference type="Pfam" id="PF01385">
    <property type="entry name" value="OrfB_IS605"/>
    <property type="match status" value="1"/>
</dbReference>
<evidence type="ECO:0000256" key="4">
    <source>
        <dbReference type="ARBA" id="ARBA00022723"/>
    </source>
</evidence>
<name>A0A9E7SDH4_9EURY</name>
<accession>A0A9E7SDH4</accession>
<evidence type="ECO:0000256" key="8">
    <source>
        <dbReference type="SAM" id="Coils"/>
    </source>
</evidence>
<dbReference type="KEGG" id="thei:K1720_01935"/>
<evidence type="ECO:0000313" key="13">
    <source>
        <dbReference type="Proteomes" id="UP001056425"/>
    </source>
</evidence>
<dbReference type="PANTHER" id="PTHR30405:SF11">
    <property type="entry name" value="RNA-GUIDED DNA ENDONUCLEASE RV2885C-RELATED"/>
    <property type="match status" value="1"/>
</dbReference>
<feature type="domain" description="Transposase putative helix-turn-helix" evidence="11">
    <location>
        <begin position="2"/>
        <end position="39"/>
    </location>
</feature>
<dbReference type="NCBIfam" id="NF040570">
    <property type="entry name" value="guided_TnpB"/>
    <property type="match status" value="1"/>
</dbReference>
<dbReference type="AlphaFoldDB" id="A0A9E7SDH4"/>
<evidence type="ECO:0000256" key="3">
    <source>
        <dbReference type="ARBA" id="ARBA00022578"/>
    </source>
</evidence>
<keyword evidence="7" id="KW-0233">DNA recombination</keyword>
<dbReference type="InterPro" id="IPR001959">
    <property type="entry name" value="Transposase"/>
</dbReference>
<evidence type="ECO:0000256" key="6">
    <source>
        <dbReference type="ARBA" id="ARBA00023125"/>
    </source>
</evidence>
<dbReference type="NCBIfam" id="TIGR01766">
    <property type="entry name" value="IS200/IS605 family accessory protein TnpB-like domain"/>
    <property type="match status" value="1"/>
</dbReference>
<dbReference type="EMBL" id="CP080572">
    <property type="protein sequence ID" value="USH00836.1"/>
    <property type="molecule type" value="Genomic_DNA"/>
</dbReference>
<evidence type="ECO:0000259" key="9">
    <source>
        <dbReference type="Pfam" id="PF01385"/>
    </source>
</evidence>
<keyword evidence="6" id="KW-0238">DNA-binding</keyword>
<keyword evidence="4" id="KW-0479">Metal-binding</keyword>
<dbReference type="Pfam" id="PF12323">
    <property type="entry name" value="HTH_OrfB_IS605"/>
    <property type="match status" value="1"/>
</dbReference>
<dbReference type="InterPro" id="IPR021027">
    <property type="entry name" value="Transposase_put_HTH"/>
</dbReference>
<evidence type="ECO:0000256" key="5">
    <source>
        <dbReference type="ARBA" id="ARBA00022833"/>
    </source>
</evidence>
<keyword evidence="13" id="KW-1185">Reference proteome</keyword>
<keyword evidence="5" id="KW-0862">Zinc</keyword>
<dbReference type="RefSeq" id="WP_251950447.1">
    <property type="nucleotide sequence ID" value="NZ_CP080572.1"/>
</dbReference>
<sequence>MLAYRFRIYPSKTQQETMLQHMELCRWLYNQLLKAKRENPNLRKYDTQRLIVELKKENPKLNSVYSKVLQMVNHQLWSNLTALKELKKKGHKVGKLRYKTSPNSWKILNYNQSGFKLDEKRKRLHLSKIGEIPIKLHRRIKGKVKGVIIKRTRSGKWYAIFQVEEEPEPLPKTGRAVGIDLGVKHFAVDSDGNAFENPLFLEKSLERIKKLQRQLSKKQKGSKNWEKARVKLAKAYEKLYNQRRDFLHKLALYYVRNYDIIVLEDLGAKNIVENNSSRSFRRRFLDSALKEFVKILSDKAGRAGRRVVFIKSAYTSRTCSRCGFVVEKLKLSDRVFACPKCGVELDRDLNASFNILKKGLDEGLGRPGLPVEGRPLPRVVPYQAVVTGQVFPMKQEAPKRVG</sequence>
<feature type="coiled-coil region" evidence="8">
    <location>
        <begin position="201"/>
        <end position="228"/>
    </location>
</feature>
<evidence type="ECO:0000259" key="11">
    <source>
        <dbReference type="Pfam" id="PF12323"/>
    </source>
</evidence>
<protein>
    <submittedName>
        <fullName evidence="12">Transposase</fullName>
    </submittedName>
</protein>
<evidence type="ECO:0000256" key="2">
    <source>
        <dbReference type="ARBA" id="ARBA00011044"/>
    </source>
</evidence>
<feature type="domain" description="Probable transposase IS891/IS1136/IS1341" evidence="9">
    <location>
        <begin position="162"/>
        <end position="273"/>
    </location>
</feature>
<proteinExistence type="inferred from homology"/>
<dbReference type="GeneID" id="72777064"/>
<evidence type="ECO:0000259" key="10">
    <source>
        <dbReference type="Pfam" id="PF07282"/>
    </source>
</evidence>
<dbReference type="PANTHER" id="PTHR30405">
    <property type="entry name" value="TRANSPOSASE"/>
    <property type="match status" value="1"/>
</dbReference>